<comment type="caution">
    <text evidence="2">The sequence shown here is derived from an EMBL/GenBank/DDBJ whole genome shotgun (WGS) entry which is preliminary data.</text>
</comment>
<evidence type="ECO:0000313" key="3">
    <source>
        <dbReference type="Proteomes" id="UP000025171"/>
    </source>
</evidence>
<reference evidence="2 3" key="1">
    <citation type="journal article" date="2014" name="Antonie Van Leeuwenhoek">
        <title>Hyphomonas beringensis sp. nov. and Hyphomonas chukchiensis sp. nov., isolated from surface seawater of the Bering Sea and Chukchi Sea.</title>
        <authorList>
            <person name="Li C."/>
            <person name="Lai Q."/>
            <person name="Li G."/>
            <person name="Dong C."/>
            <person name="Wang J."/>
            <person name="Liao Y."/>
            <person name="Shao Z."/>
        </authorList>
    </citation>
    <scope>NUCLEOTIDE SEQUENCE [LARGE SCALE GENOMIC DNA]</scope>
    <source>
        <strain evidence="2 3">MHS-2</strain>
    </source>
</reference>
<feature type="transmembrane region" description="Helical" evidence="1">
    <location>
        <begin position="23"/>
        <end position="46"/>
    </location>
</feature>
<dbReference type="EMBL" id="ARYK01000002">
    <property type="protein sequence ID" value="KCZ93334.1"/>
    <property type="molecule type" value="Genomic_DNA"/>
</dbReference>
<dbReference type="PATRIC" id="fig|1280950.3.peg.1157"/>
<keyword evidence="3" id="KW-1185">Reference proteome</keyword>
<dbReference type="RefSeq" id="WP_035614865.1">
    <property type="nucleotide sequence ID" value="NZ_ARYK01000002.1"/>
</dbReference>
<evidence type="ECO:0000313" key="2">
    <source>
        <dbReference type="EMBL" id="KCZ93334.1"/>
    </source>
</evidence>
<dbReference type="Proteomes" id="UP000025171">
    <property type="component" value="Unassembled WGS sequence"/>
</dbReference>
<evidence type="ECO:0000256" key="1">
    <source>
        <dbReference type="SAM" id="Phobius"/>
    </source>
</evidence>
<keyword evidence="1" id="KW-0812">Transmembrane</keyword>
<name>A0A059FRN6_9PROT</name>
<dbReference type="STRING" id="1280950.HJO_05745"/>
<gene>
    <name evidence="2" type="ORF">HJO_05745</name>
</gene>
<sequence>MSDSAERQLIELVSREQRGLRRILVVGITTLVLVVAMSAALGYYYYVVAEDLSVKSRTLTEDSVRLEKAAFKMRRDIDQQKNRAAGQDLDIRRAYEEIRQIYTTAAGRETSAEVLPVVVAYLQRGRHSLADEHLIEARAKKAGTDPQGQLVKGTAGLLAWDRSGSAIQDKSVGLPASLQAAQEAFVSASADPDLRQLAQTGLAWISFIDAASTRSSYSVEACQKVSDLVGKIGDDAELGLQPLYWRAQCNRKMGRTRDALNDYSLALNKVDPETDDTPDRSEQTLQMNAFHGLGTVLITTADLPADADVDAARALAERVCEVRETGEGSALMKLTRACLDQAIALRVKLGETENQQSGSGENKSFTYLRDQDFQGAFDHAQKIEKTGLFAWNELVRALSAEKVGEVEVARQARRNVSMFSPEQFNICELKALMIPEIYESGREMISVEHDNVEVDCK</sequence>
<protein>
    <submittedName>
        <fullName evidence="2">Uncharacterized protein</fullName>
    </submittedName>
</protein>
<proteinExistence type="predicted"/>
<organism evidence="2 3">
    <name type="scientific">Hyphomonas johnsonii MHS-2</name>
    <dbReference type="NCBI Taxonomy" id="1280950"/>
    <lineage>
        <taxon>Bacteria</taxon>
        <taxon>Pseudomonadati</taxon>
        <taxon>Pseudomonadota</taxon>
        <taxon>Alphaproteobacteria</taxon>
        <taxon>Hyphomonadales</taxon>
        <taxon>Hyphomonadaceae</taxon>
        <taxon>Hyphomonas</taxon>
    </lineage>
</organism>
<accession>A0A059FRN6</accession>
<keyword evidence="1" id="KW-1133">Transmembrane helix</keyword>
<dbReference type="AlphaFoldDB" id="A0A059FRN6"/>
<keyword evidence="1" id="KW-0472">Membrane</keyword>